<protein>
    <submittedName>
        <fullName evidence="1">Uncharacterized protein</fullName>
    </submittedName>
</protein>
<proteinExistence type="predicted"/>
<evidence type="ECO:0000313" key="2">
    <source>
        <dbReference type="Proteomes" id="UP000248329"/>
    </source>
</evidence>
<dbReference type="Proteomes" id="UP000248329">
    <property type="component" value="Unassembled WGS sequence"/>
</dbReference>
<accession>A0AC61L186</accession>
<gene>
    <name evidence="1" type="ORF">C4B59_11060</name>
</gene>
<comment type="caution">
    <text evidence="1">The sequence shown here is derived from an EMBL/GenBank/DDBJ whole genome shotgun (WGS) entry which is preliminary data.</text>
</comment>
<evidence type="ECO:0000313" key="1">
    <source>
        <dbReference type="EMBL" id="PXF59621.1"/>
    </source>
</evidence>
<dbReference type="EMBL" id="PQXF01000023">
    <property type="protein sequence ID" value="PXF59621.1"/>
    <property type="molecule type" value="Genomic_DNA"/>
</dbReference>
<reference evidence="1" key="1">
    <citation type="submission" date="2018-01" db="EMBL/GenBank/DDBJ databases">
        <authorList>
            <person name="Krukenberg V."/>
        </authorList>
    </citation>
    <scope>NUCLEOTIDE SEQUENCE</scope>
    <source>
        <strain evidence="1">E20ANME2</strain>
    </source>
</reference>
<name>A0AC61L186_9EURY</name>
<organism evidence="1 2">
    <name type="scientific">Candidatus Methanogaster sp</name>
    <dbReference type="NCBI Taxonomy" id="3386292"/>
    <lineage>
        <taxon>Archaea</taxon>
        <taxon>Methanobacteriati</taxon>
        <taxon>Methanobacteriota</taxon>
        <taxon>Stenosarchaea group</taxon>
        <taxon>Methanomicrobia</taxon>
        <taxon>Methanosarcinales</taxon>
        <taxon>ANME-2 cluster</taxon>
        <taxon>Candidatus Methanogasteraceae</taxon>
        <taxon>Candidatus Methanogaster</taxon>
    </lineage>
</organism>
<sequence length="222" mass="25547">MIFRGCTGVDTMTLEEKVGYWFDDKHLLNRALTRKAYALEQKQRNRDCEDQEIFRTLGAAVLKAVLVDLLVKSGCKTRGEIIRKKKRLESKNTLAEIGQNLGIERSIIFGCWGRKIGRKQRAICYCRSAEINSYSPAGENQSLEERLATTWVVCVVWSVADVSAGTWGQCLAPRNFRSRYPGQLFLFDFIAFKPEMYLYRSRKRYSTLIIRDGDTQPQPRDS</sequence>